<protein>
    <submittedName>
        <fullName evidence="1">Uncharacterized protein</fullName>
    </submittedName>
</protein>
<dbReference type="EMBL" id="JAGKHQ010000008">
    <property type="protein sequence ID" value="KAG7510661.1"/>
    <property type="molecule type" value="Genomic_DNA"/>
</dbReference>
<reference evidence="1 2" key="1">
    <citation type="journal article" date="2021" name="Sci. Rep.">
        <title>Chromosome anchoring in Senegalese sole (Solea senegalensis) reveals sex-associated markers and genome rearrangements in flatfish.</title>
        <authorList>
            <person name="Guerrero-Cozar I."/>
            <person name="Gomez-Garrido J."/>
            <person name="Berbel C."/>
            <person name="Martinez-Blanch J.F."/>
            <person name="Alioto T."/>
            <person name="Claros M.G."/>
            <person name="Gagnaire P.A."/>
            <person name="Manchado M."/>
        </authorList>
    </citation>
    <scope>NUCLEOTIDE SEQUENCE [LARGE SCALE GENOMIC DNA]</scope>
    <source>
        <strain evidence="1">Sse05_10M</strain>
    </source>
</reference>
<gene>
    <name evidence="1" type="ORF">JOB18_027714</name>
</gene>
<sequence length="136" mass="14809">MRSFSESQCQESRRLLLWPFVCRRGFTPTPRPLLANLLRPHGERVNGCAVGAVLLQLLLLRCSATEVITVMEKRTRASVLGDSLNSNECVSSSRSNGSSLAPCTCGYSGDSAPLVRSLTHMNIPPLQISASDQYSI</sequence>
<comment type="caution">
    <text evidence="1">The sequence shown here is derived from an EMBL/GenBank/DDBJ whole genome shotgun (WGS) entry which is preliminary data.</text>
</comment>
<accession>A0AAV6S499</accession>
<evidence type="ECO:0000313" key="1">
    <source>
        <dbReference type="EMBL" id="KAG7510661.1"/>
    </source>
</evidence>
<keyword evidence="2" id="KW-1185">Reference proteome</keyword>
<proteinExistence type="predicted"/>
<organism evidence="1 2">
    <name type="scientific">Solea senegalensis</name>
    <name type="common">Senegalese sole</name>
    <dbReference type="NCBI Taxonomy" id="28829"/>
    <lineage>
        <taxon>Eukaryota</taxon>
        <taxon>Metazoa</taxon>
        <taxon>Chordata</taxon>
        <taxon>Craniata</taxon>
        <taxon>Vertebrata</taxon>
        <taxon>Euteleostomi</taxon>
        <taxon>Actinopterygii</taxon>
        <taxon>Neopterygii</taxon>
        <taxon>Teleostei</taxon>
        <taxon>Neoteleostei</taxon>
        <taxon>Acanthomorphata</taxon>
        <taxon>Carangaria</taxon>
        <taxon>Pleuronectiformes</taxon>
        <taxon>Pleuronectoidei</taxon>
        <taxon>Soleidae</taxon>
        <taxon>Solea</taxon>
    </lineage>
</organism>
<dbReference type="AlphaFoldDB" id="A0AAV6S499"/>
<evidence type="ECO:0000313" key="2">
    <source>
        <dbReference type="Proteomes" id="UP000693946"/>
    </source>
</evidence>
<name>A0AAV6S499_SOLSE</name>
<dbReference type="Proteomes" id="UP000693946">
    <property type="component" value="Linkage Group LG16"/>
</dbReference>